<accession>A0ABW5J837</accession>
<comment type="caution">
    <text evidence="1">The sequence shown here is derived from an EMBL/GenBank/DDBJ whole genome shotgun (WGS) entry which is preliminary data.</text>
</comment>
<keyword evidence="2" id="KW-1185">Reference proteome</keyword>
<sequence>MKIIARFTVFCAFLLISAIGYAQKIELPIQWKVGDVWTYDLKQRNLGGFTGGDKWKRKSFQIKVLEAKPGYEVEWKYLSYSTFESDTLEDECAMMLKQFLLHIPLKLKLNEKGEFANLIGGDALKKQMLAFYISQSSKSRSTHCIDNLKSFFSLADNFEDVIEVLVPEIKHFFLGFSLLPSETNYKKDTVEVFTDYIFDFKKTIRLPKAISQTARNTFGNSLEVSFLSQISEPEYKKYFDESTRASWDKLGLEKGDGIRKGLEEQLEVFQPKKSDAMEAVFDKTNGSILKFDYLTEEWGMLKGGESIYYYFNKR</sequence>
<organism evidence="1 2">
    <name type="scientific">Emticicia soli</name>
    <dbReference type="NCBI Taxonomy" id="2027878"/>
    <lineage>
        <taxon>Bacteria</taxon>
        <taxon>Pseudomonadati</taxon>
        <taxon>Bacteroidota</taxon>
        <taxon>Cytophagia</taxon>
        <taxon>Cytophagales</taxon>
        <taxon>Leadbetterellaceae</taxon>
        <taxon>Emticicia</taxon>
    </lineage>
</organism>
<gene>
    <name evidence="1" type="ORF">ACFSR2_13775</name>
</gene>
<dbReference type="Proteomes" id="UP001597510">
    <property type="component" value="Unassembled WGS sequence"/>
</dbReference>
<name>A0ABW5J837_9BACT</name>
<dbReference type="EMBL" id="JBHULC010000011">
    <property type="protein sequence ID" value="MFD2521963.1"/>
    <property type="molecule type" value="Genomic_DNA"/>
</dbReference>
<proteinExistence type="predicted"/>
<reference evidence="2" key="1">
    <citation type="journal article" date="2019" name="Int. J. Syst. Evol. Microbiol.">
        <title>The Global Catalogue of Microorganisms (GCM) 10K type strain sequencing project: providing services to taxonomists for standard genome sequencing and annotation.</title>
        <authorList>
            <consortium name="The Broad Institute Genomics Platform"/>
            <consortium name="The Broad Institute Genome Sequencing Center for Infectious Disease"/>
            <person name="Wu L."/>
            <person name="Ma J."/>
        </authorList>
    </citation>
    <scope>NUCLEOTIDE SEQUENCE [LARGE SCALE GENOMIC DNA]</scope>
    <source>
        <strain evidence="2">KCTC 52344</strain>
    </source>
</reference>
<protein>
    <submittedName>
        <fullName evidence="1">Uncharacterized protein</fullName>
    </submittedName>
</protein>
<evidence type="ECO:0000313" key="2">
    <source>
        <dbReference type="Proteomes" id="UP001597510"/>
    </source>
</evidence>
<evidence type="ECO:0000313" key="1">
    <source>
        <dbReference type="EMBL" id="MFD2521963.1"/>
    </source>
</evidence>
<dbReference type="RefSeq" id="WP_340236238.1">
    <property type="nucleotide sequence ID" value="NZ_JBBEWC010000005.1"/>
</dbReference>